<dbReference type="GO" id="GO:0016887">
    <property type="term" value="F:ATP hydrolysis activity"/>
    <property type="evidence" value="ECO:0007669"/>
    <property type="project" value="InterPro"/>
</dbReference>
<evidence type="ECO:0000256" key="1">
    <source>
        <dbReference type="ARBA" id="ARBA00022448"/>
    </source>
</evidence>
<evidence type="ECO:0000256" key="2">
    <source>
        <dbReference type="ARBA" id="ARBA00022741"/>
    </source>
</evidence>
<dbReference type="SMART" id="SM00382">
    <property type="entry name" value="AAA"/>
    <property type="match status" value="1"/>
</dbReference>
<feature type="domain" description="ABC transporter" evidence="4">
    <location>
        <begin position="29"/>
        <end position="257"/>
    </location>
</feature>
<evidence type="ECO:0000313" key="5">
    <source>
        <dbReference type="EMBL" id="MBF4808141.1"/>
    </source>
</evidence>
<dbReference type="EMBL" id="JABZGW010000241">
    <property type="protein sequence ID" value="MBF4808141.1"/>
    <property type="molecule type" value="Genomic_DNA"/>
</dbReference>
<comment type="caution">
    <text evidence="5">The sequence shown here is derived from an EMBL/GenBank/DDBJ whole genome shotgun (WGS) entry which is preliminary data.</text>
</comment>
<dbReference type="PANTHER" id="PTHR42788">
    <property type="entry name" value="TAURINE IMPORT ATP-BINDING PROTEIN-RELATED"/>
    <property type="match status" value="1"/>
</dbReference>
<reference evidence="5" key="1">
    <citation type="submission" date="2020-04" db="EMBL/GenBank/DDBJ databases">
        <title>Deep metagenomics examines the oral microbiome during advanced dental caries in children, revealing novel taxa and co-occurrences with host molecules.</title>
        <authorList>
            <person name="Baker J.L."/>
            <person name="Morton J.T."/>
            <person name="Dinis M."/>
            <person name="Alvarez R."/>
            <person name="Tran N.C."/>
            <person name="Knight R."/>
            <person name="Edlund A."/>
        </authorList>
    </citation>
    <scope>NUCLEOTIDE SEQUENCE</scope>
    <source>
        <strain evidence="5">JCVI_38_bin.5</strain>
    </source>
</reference>
<proteinExistence type="predicted"/>
<evidence type="ECO:0000313" key="6">
    <source>
        <dbReference type="Proteomes" id="UP000698335"/>
    </source>
</evidence>
<evidence type="ECO:0000259" key="4">
    <source>
        <dbReference type="PROSITE" id="PS50893"/>
    </source>
</evidence>
<dbReference type="PROSITE" id="PS50893">
    <property type="entry name" value="ABC_TRANSPORTER_2"/>
    <property type="match status" value="1"/>
</dbReference>
<dbReference type="PROSITE" id="PS00211">
    <property type="entry name" value="ABC_TRANSPORTER_1"/>
    <property type="match status" value="1"/>
</dbReference>
<dbReference type="InterPro" id="IPR003439">
    <property type="entry name" value="ABC_transporter-like_ATP-bd"/>
</dbReference>
<accession>A0A930VX27</accession>
<dbReference type="Pfam" id="PF00005">
    <property type="entry name" value="ABC_tran"/>
    <property type="match status" value="1"/>
</dbReference>
<sequence length="295" mass="31542">MGLAKTATTTATTATSTVATAATTATPALEARHLALAWGDGREVARNINLAIAPGELCCLVGRSGCGKTTLLHALAGLLVPQSGSVLLHGEDVTGTPGRIGYMLQKDLLLPHKHIVDNVALPLVLQGVSRQEARARAQELLARMGLGEVAQSWPSELSGGMRQRVAFLRTSLTGTDVILLDEPFSALDALTRREMREWLMSAVAEMNMSALVITHDVDEAVSMASHIFVMRGNPAQGVVTEIVGEVTPQRFRQHYASEGNLVDAPNGVDSETSPVEFELTDEFLAAKREVLRLCL</sequence>
<dbReference type="InterPro" id="IPR027417">
    <property type="entry name" value="P-loop_NTPase"/>
</dbReference>
<dbReference type="Proteomes" id="UP000698335">
    <property type="component" value="Unassembled WGS sequence"/>
</dbReference>
<keyword evidence="1" id="KW-0813">Transport</keyword>
<dbReference type="InterPro" id="IPR050166">
    <property type="entry name" value="ABC_transporter_ATP-bind"/>
</dbReference>
<organism evidence="5 6">
    <name type="scientific">Lancefieldella rimae</name>
    <dbReference type="NCBI Taxonomy" id="1383"/>
    <lineage>
        <taxon>Bacteria</taxon>
        <taxon>Bacillati</taxon>
        <taxon>Actinomycetota</taxon>
        <taxon>Coriobacteriia</taxon>
        <taxon>Coriobacteriales</taxon>
        <taxon>Atopobiaceae</taxon>
        <taxon>Lancefieldella</taxon>
    </lineage>
</organism>
<dbReference type="InterPro" id="IPR003593">
    <property type="entry name" value="AAA+_ATPase"/>
</dbReference>
<dbReference type="PANTHER" id="PTHR42788:SF2">
    <property type="entry name" value="ABC TRANSPORTER ATP-BINDING PROTEIN"/>
    <property type="match status" value="1"/>
</dbReference>
<dbReference type="AlphaFoldDB" id="A0A930VX27"/>
<dbReference type="SUPFAM" id="SSF52540">
    <property type="entry name" value="P-loop containing nucleoside triphosphate hydrolases"/>
    <property type="match status" value="1"/>
</dbReference>
<gene>
    <name evidence="5" type="ORF">HXK26_05550</name>
</gene>
<evidence type="ECO:0000256" key="3">
    <source>
        <dbReference type="ARBA" id="ARBA00022840"/>
    </source>
</evidence>
<dbReference type="InterPro" id="IPR017871">
    <property type="entry name" value="ABC_transporter-like_CS"/>
</dbReference>
<keyword evidence="3 5" id="KW-0067">ATP-binding</keyword>
<protein>
    <submittedName>
        <fullName evidence="5">ABC transporter ATP-binding protein</fullName>
    </submittedName>
</protein>
<dbReference type="GO" id="GO:0005524">
    <property type="term" value="F:ATP binding"/>
    <property type="evidence" value="ECO:0007669"/>
    <property type="project" value="UniProtKB-KW"/>
</dbReference>
<keyword evidence="2" id="KW-0547">Nucleotide-binding</keyword>
<name>A0A930VX27_9ACTN</name>
<dbReference type="CDD" id="cd03293">
    <property type="entry name" value="ABC_NrtD_SsuB_transporters"/>
    <property type="match status" value="1"/>
</dbReference>
<dbReference type="Gene3D" id="3.40.50.300">
    <property type="entry name" value="P-loop containing nucleotide triphosphate hydrolases"/>
    <property type="match status" value="1"/>
</dbReference>